<proteinExistence type="predicted"/>
<evidence type="ECO:0000256" key="4">
    <source>
        <dbReference type="ARBA" id="ARBA00023136"/>
    </source>
</evidence>
<feature type="transmembrane region" description="Helical" evidence="5">
    <location>
        <begin position="188"/>
        <end position="204"/>
    </location>
</feature>
<dbReference type="Proteomes" id="UP000239863">
    <property type="component" value="Unassembled WGS sequence"/>
</dbReference>
<keyword evidence="1" id="KW-1003">Cell membrane</keyword>
<dbReference type="PANTHER" id="PTHR35529:SF2">
    <property type="entry name" value="SPORULATION PROTEIN YTAF-RELATED"/>
    <property type="match status" value="1"/>
</dbReference>
<keyword evidence="3 5" id="KW-1133">Transmembrane helix</keyword>
<dbReference type="PANTHER" id="PTHR35529">
    <property type="entry name" value="MANGANESE EFFLUX PUMP MNTP-RELATED"/>
    <property type="match status" value="1"/>
</dbReference>
<name>A0A2S6FZZ2_9CLOT</name>
<dbReference type="AlphaFoldDB" id="A0A2S6FZZ2"/>
<keyword evidence="2 5" id="KW-0812">Transmembrane</keyword>
<evidence type="ECO:0000256" key="5">
    <source>
        <dbReference type="SAM" id="Phobius"/>
    </source>
</evidence>
<feature type="transmembrane region" description="Helical" evidence="5">
    <location>
        <begin position="158"/>
        <end position="176"/>
    </location>
</feature>
<feature type="transmembrane region" description="Helical" evidence="5">
    <location>
        <begin position="29"/>
        <end position="51"/>
    </location>
</feature>
<dbReference type="OrthoDB" id="1650809at2"/>
<accession>A0A2S6FZZ2</accession>
<dbReference type="Pfam" id="PF02659">
    <property type="entry name" value="Mntp"/>
    <property type="match status" value="1"/>
</dbReference>
<gene>
    <name evidence="6" type="ORF">BD821_10282</name>
</gene>
<feature type="transmembrane region" description="Helical" evidence="5">
    <location>
        <begin position="130"/>
        <end position="151"/>
    </location>
</feature>
<evidence type="ECO:0000313" key="7">
    <source>
        <dbReference type="Proteomes" id="UP000239863"/>
    </source>
</evidence>
<evidence type="ECO:0000256" key="1">
    <source>
        <dbReference type="ARBA" id="ARBA00022475"/>
    </source>
</evidence>
<keyword evidence="4 5" id="KW-0472">Membrane</keyword>
<dbReference type="STRING" id="37659.GCA_000703125_01677"/>
<dbReference type="NCBIfam" id="TIGR02840">
    <property type="entry name" value="spore_YtaF"/>
    <property type="match status" value="1"/>
</dbReference>
<protein>
    <submittedName>
        <fullName evidence="6">Putative sporulation protein YtaF</fullName>
    </submittedName>
</protein>
<organism evidence="6 7">
    <name type="scientific">Clostridium algidicarnis DSM 15099</name>
    <dbReference type="NCBI Taxonomy" id="1121295"/>
    <lineage>
        <taxon>Bacteria</taxon>
        <taxon>Bacillati</taxon>
        <taxon>Bacillota</taxon>
        <taxon>Clostridia</taxon>
        <taxon>Eubacteriales</taxon>
        <taxon>Clostridiaceae</taxon>
        <taxon>Clostridium</taxon>
    </lineage>
</organism>
<dbReference type="InterPro" id="IPR003810">
    <property type="entry name" value="Mntp/YtaF"/>
</dbReference>
<dbReference type="InterPro" id="IPR014205">
    <property type="entry name" value="Spore_YtaF"/>
</dbReference>
<sequence>MLESLLLVLALSLDALVASIAYGANKIKIPFVSITVINIVCSSCLAISLFFGSIIKRLIPGNITSIVSFLILFLLGIYYLFQSLVKSYIGKSSGKKINLKLFDLRFIIDIYADETKADFNNSKELEPKEALYLAIALSLDSLAVGFGSSLGNANYIQVILLSLVCGIVAIYSGIFLGKKLAKTSKLDLSWLGGILLIILSILKIK</sequence>
<evidence type="ECO:0000256" key="2">
    <source>
        <dbReference type="ARBA" id="ARBA00022692"/>
    </source>
</evidence>
<comment type="caution">
    <text evidence="6">The sequence shown here is derived from an EMBL/GenBank/DDBJ whole genome shotgun (WGS) entry which is preliminary data.</text>
</comment>
<evidence type="ECO:0000256" key="3">
    <source>
        <dbReference type="ARBA" id="ARBA00022989"/>
    </source>
</evidence>
<evidence type="ECO:0000313" key="6">
    <source>
        <dbReference type="EMBL" id="PPK49169.1"/>
    </source>
</evidence>
<dbReference type="RefSeq" id="WP_104409194.1">
    <property type="nucleotide sequence ID" value="NZ_PTIS01000002.1"/>
</dbReference>
<dbReference type="EMBL" id="PTIS01000002">
    <property type="protein sequence ID" value="PPK49169.1"/>
    <property type="molecule type" value="Genomic_DNA"/>
</dbReference>
<feature type="transmembrane region" description="Helical" evidence="5">
    <location>
        <begin position="63"/>
        <end position="81"/>
    </location>
</feature>
<reference evidence="6 7" key="1">
    <citation type="submission" date="2018-02" db="EMBL/GenBank/DDBJ databases">
        <title>Genomic Encyclopedia of Archaeal and Bacterial Type Strains, Phase II (KMG-II): from individual species to whole genera.</title>
        <authorList>
            <person name="Goeker M."/>
        </authorList>
    </citation>
    <scope>NUCLEOTIDE SEQUENCE [LARGE SCALE GENOMIC DNA]</scope>
    <source>
        <strain evidence="6 7">DSM 15099</strain>
    </source>
</reference>